<dbReference type="Proteomes" id="UP001487305">
    <property type="component" value="Unassembled WGS sequence"/>
</dbReference>
<dbReference type="NCBIfam" id="NF004760">
    <property type="entry name" value="PRK06091.1"/>
    <property type="match status" value="1"/>
</dbReference>
<reference evidence="3 4" key="1">
    <citation type="submission" date="2024-04" db="EMBL/GenBank/DDBJ databases">
        <title>Human intestinal bacterial collection.</title>
        <authorList>
            <person name="Pauvert C."/>
            <person name="Hitch T.C.A."/>
            <person name="Clavel T."/>
        </authorList>
    </citation>
    <scope>NUCLEOTIDE SEQUENCE [LARGE SCALE GENOMIC DNA]</scope>
    <source>
        <strain evidence="3 4">CLA-KB-H42</strain>
    </source>
</reference>
<dbReference type="SUPFAM" id="SSF52210">
    <property type="entry name" value="Succinyl-CoA synthetase domains"/>
    <property type="match status" value="2"/>
</dbReference>
<accession>A0ABV1JB27</accession>
<feature type="domain" description="ATP-citrate synthase/succinyl-CoA ligase C-terminal" evidence="1">
    <location>
        <begin position="349"/>
        <end position="505"/>
    </location>
</feature>
<evidence type="ECO:0000259" key="1">
    <source>
        <dbReference type="Pfam" id="PF00549"/>
    </source>
</evidence>
<sequence>MAEITVCRKDSYYDSVTLMTLSSKLKKLDGITDAVVSMATPMNKDLLENIGMLCGDLIDAGPNDLAIAIRGENDEACRMAFESIDALMQAKSNSKEEQPESFRSIADAAAKSGPYDLAVISVKGDFAAREAREALKHNMHVMLFSDNVTVEEEIELKKTAHEKGLLVMGPDCGTAILGGVGLCFSNEMRSGNIGLVAASGTGLQEVCVLIDRLGAGITQAIGTGGRDLSEAIGGIMMLDGIDLLDSDEATEVIVVVSKPPAPSIASKIIDRLSQSAKPVVVCFIADREREAVSGLHFATSLEDAAYKAVALARGEGFGETAGTRFPVDEFVVAQAAAKLDAGQMYIRGLFCGGTLAAEALFECSKALSKTMSNESKEPGLKMEDPFVSEGNCIVDLGDDVFTVGRPHPMIEPDLRCERIVQEASDPTCAVILLDFEIGYGSNADPVGATLDAIARAHEARRSLPGDIVFVGYVQGTEGDTQGLEAQRAKLAEAGVIVAESNFHAITIALRILDAKGGR</sequence>
<organism evidence="3 4">
    <name type="scientific">Raoultibacter massiliensis</name>
    <dbReference type="NCBI Taxonomy" id="1852371"/>
    <lineage>
        <taxon>Bacteria</taxon>
        <taxon>Bacillati</taxon>
        <taxon>Actinomycetota</taxon>
        <taxon>Coriobacteriia</taxon>
        <taxon>Eggerthellales</taxon>
        <taxon>Eggerthellaceae</taxon>
        <taxon>Raoultibacter</taxon>
    </lineage>
</organism>
<dbReference type="Pfam" id="PF00549">
    <property type="entry name" value="Ligase_CoA"/>
    <property type="match status" value="1"/>
</dbReference>
<dbReference type="Gene3D" id="3.40.50.261">
    <property type="entry name" value="Succinyl-CoA synthetase domains"/>
    <property type="match status" value="2"/>
</dbReference>
<evidence type="ECO:0000313" key="3">
    <source>
        <dbReference type="EMBL" id="MEQ3361968.1"/>
    </source>
</evidence>
<dbReference type="Gene3D" id="3.40.50.720">
    <property type="entry name" value="NAD(P)-binding Rossmann-like Domain"/>
    <property type="match status" value="1"/>
</dbReference>
<proteinExistence type="predicted"/>
<dbReference type="InterPro" id="IPR036291">
    <property type="entry name" value="NAD(P)-bd_dom_sf"/>
</dbReference>
<dbReference type="InterPro" id="IPR016102">
    <property type="entry name" value="Succinyl-CoA_synth-like"/>
</dbReference>
<dbReference type="InterPro" id="IPR003781">
    <property type="entry name" value="CoA-bd"/>
</dbReference>
<keyword evidence="4" id="KW-1185">Reference proteome</keyword>
<gene>
    <name evidence="3" type="primary">fdrA</name>
    <name evidence="3" type="ORF">AAA083_03140</name>
</gene>
<dbReference type="EMBL" id="JBBNOP010000002">
    <property type="protein sequence ID" value="MEQ3361968.1"/>
    <property type="molecule type" value="Genomic_DNA"/>
</dbReference>
<dbReference type="SUPFAM" id="SSF51735">
    <property type="entry name" value="NAD(P)-binding Rossmann-fold domains"/>
    <property type="match status" value="1"/>
</dbReference>
<comment type="caution">
    <text evidence="3">The sequence shown here is derived from an EMBL/GenBank/DDBJ whole genome shotgun (WGS) entry which is preliminary data.</text>
</comment>
<dbReference type="RefSeq" id="WP_349227129.1">
    <property type="nucleotide sequence ID" value="NZ_JBBNOP010000002.1"/>
</dbReference>
<evidence type="ECO:0000313" key="4">
    <source>
        <dbReference type="Proteomes" id="UP001487305"/>
    </source>
</evidence>
<name>A0ABV1JB27_9ACTN</name>
<feature type="domain" description="CoA-binding" evidence="2">
    <location>
        <begin position="190"/>
        <end position="283"/>
    </location>
</feature>
<dbReference type="PANTHER" id="PTHR11117">
    <property type="entry name" value="SUCCINYL-COA LIGASE SUBUNIT ALPHA"/>
    <property type="match status" value="1"/>
</dbReference>
<dbReference type="Pfam" id="PF02629">
    <property type="entry name" value="CoA_binding"/>
    <property type="match status" value="1"/>
</dbReference>
<dbReference type="PANTHER" id="PTHR11117:SF24">
    <property type="entry name" value="PROTEIN FDRA"/>
    <property type="match status" value="1"/>
</dbReference>
<evidence type="ECO:0000259" key="2">
    <source>
        <dbReference type="Pfam" id="PF02629"/>
    </source>
</evidence>
<protein>
    <submittedName>
        <fullName evidence="3">Acyl-CoA synthetase FdrA</fullName>
    </submittedName>
</protein>
<dbReference type="InterPro" id="IPR005811">
    <property type="entry name" value="SUCC_ACL_C"/>
</dbReference>